<dbReference type="Gene3D" id="2.60.40.1180">
    <property type="entry name" value="Golgi alpha-mannosidase II"/>
    <property type="match status" value="1"/>
</dbReference>
<reference evidence="10 11" key="1">
    <citation type="submission" date="2007-10" db="EMBL/GenBank/DDBJ databases">
        <title>Complete sequence of Desulfococcus oleovorans Hxd3.</title>
        <authorList>
            <consortium name="US DOE Joint Genome Institute"/>
            <person name="Copeland A."/>
            <person name="Lucas S."/>
            <person name="Lapidus A."/>
            <person name="Barry K."/>
            <person name="Glavina del Rio T."/>
            <person name="Dalin E."/>
            <person name="Tice H."/>
            <person name="Pitluck S."/>
            <person name="Kiss H."/>
            <person name="Brettin T."/>
            <person name="Bruce D."/>
            <person name="Detter J.C."/>
            <person name="Han C."/>
            <person name="Schmutz J."/>
            <person name="Larimer F."/>
            <person name="Land M."/>
            <person name="Hauser L."/>
            <person name="Kyrpides N."/>
            <person name="Kim E."/>
            <person name="Wawrik B."/>
            <person name="Richardson P."/>
        </authorList>
    </citation>
    <scope>NUCLEOTIDE SEQUENCE [LARGE SCALE GENOMIC DNA]</scope>
    <source>
        <strain evidence="11">DSM 6200 / JCM 39069 / Hxd3</strain>
    </source>
</reference>
<accession>A8ZVU8</accession>
<dbReference type="InterPro" id="IPR006047">
    <property type="entry name" value="GH13_cat_dom"/>
</dbReference>
<proteinExistence type="inferred from homology"/>
<dbReference type="EMBL" id="CP000859">
    <property type="protein sequence ID" value="ABW66657.1"/>
    <property type="molecule type" value="Genomic_DNA"/>
</dbReference>
<dbReference type="Pfam" id="PF02922">
    <property type="entry name" value="CBM_48"/>
    <property type="match status" value="1"/>
</dbReference>
<evidence type="ECO:0000256" key="1">
    <source>
        <dbReference type="ARBA" id="ARBA00000826"/>
    </source>
</evidence>
<feature type="active site" description="Nucleophile" evidence="8">
    <location>
        <position position="344"/>
    </location>
</feature>
<gene>
    <name evidence="10" type="ordered locus">Dole_0847</name>
</gene>
<dbReference type="Gene3D" id="3.20.20.80">
    <property type="entry name" value="Glycosidases"/>
    <property type="match status" value="1"/>
</dbReference>
<dbReference type="RefSeq" id="WP_012174275.1">
    <property type="nucleotide sequence ID" value="NC_009943.1"/>
</dbReference>
<dbReference type="CDD" id="cd11321">
    <property type="entry name" value="AmyAc_bac_euk_BE"/>
    <property type="match status" value="1"/>
</dbReference>
<dbReference type="Pfam" id="PF02806">
    <property type="entry name" value="Alpha-amylase_C"/>
    <property type="match status" value="1"/>
</dbReference>
<keyword evidence="11" id="KW-1185">Reference proteome</keyword>
<dbReference type="PIRSF" id="PIRSF000463">
    <property type="entry name" value="GlgB"/>
    <property type="match status" value="1"/>
</dbReference>
<dbReference type="SMART" id="SM00642">
    <property type="entry name" value="Aamy"/>
    <property type="match status" value="1"/>
</dbReference>
<evidence type="ECO:0000256" key="4">
    <source>
        <dbReference type="ARBA" id="ARBA00012541"/>
    </source>
</evidence>
<dbReference type="PANTHER" id="PTHR43651">
    <property type="entry name" value="1,4-ALPHA-GLUCAN-BRANCHING ENZYME"/>
    <property type="match status" value="1"/>
</dbReference>
<dbReference type="Proteomes" id="UP000008561">
    <property type="component" value="Chromosome"/>
</dbReference>
<dbReference type="FunFam" id="2.60.40.1180:FF:000050">
    <property type="entry name" value="1,4-alpha-glucan branching enzyme"/>
    <property type="match status" value="1"/>
</dbReference>
<comment type="similarity">
    <text evidence="3">Belongs to the glycosyl hydrolase 13 family. GlgB subfamily.</text>
</comment>
<evidence type="ECO:0000256" key="7">
    <source>
        <dbReference type="ARBA" id="ARBA00023277"/>
    </source>
</evidence>
<dbReference type="STRING" id="96561.Dole_0847"/>
<evidence type="ECO:0000256" key="2">
    <source>
        <dbReference type="ARBA" id="ARBA00002953"/>
    </source>
</evidence>
<keyword evidence="7" id="KW-0119">Carbohydrate metabolism</keyword>
<dbReference type="SUPFAM" id="SSF81296">
    <property type="entry name" value="E set domains"/>
    <property type="match status" value="1"/>
</dbReference>
<dbReference type="Pfam" id="PF00128">
    <property type="entry name" value="Alpha-amylase"/>
    <property type="match status" value="1"/>
</dbReference>
<dbReference type="PANTHER" id="PTHR43651:SF3">
    <property type="entry name" value="1,4-ALPHA-GLUCAN-BRANCHING ENZYME"/>
    <property type="match status" value="1"/>
</dbReference>
<protein>
    <recommendedName>
        <fullName evidence="4">1,4-alpha-glucan branching enzyme</fullName>
        <ecNumber evidence="4">2.4.1.18</ecNumber>
    </recommendedName>
</protein>
<name>A8ZVU8_DESOH</name>
<evidence type="ECO:0000256" key="8">
    <source>
        <dbReference type="PIRSR" id="PIRSR000463-1"/>
    </source>
</evidence>
<dbReference type="InterPro" id="IPR017853">
    <property type="entry name" value="GH"/>
</dbReference>
<dbReference type="CDD" id="cd02854">
    <property type="entry name" value="E_set_GBE_euk_N"/>
    <property type="match status" value="1"/>
</dbReference>
<evidence type="ECO:0000256" key="6">
    <source>
        <dbReference type="ARBA" id="ARBA00022679"/>
    </source>
</evidence>
<evidence type="ECO:0000259" key="9">
    <source>
        <dbReference type="SMART" id="SM00642"/>
    </source>
</evidence>
<dbReference type="GO" id="GO:0005978">
    <property type="term" value="P:glycogen biosynthetic process"/>
    <property type="evidence" value="ECO:0007669"/>
    <property type="project" value="InterPro"/>
</dbReference>
<dbReference type="KEGG" id="dol:Dole_0847"/>
<sequence>MDPTTPAFDKTQTDTVTALVKRLLERDALLTPYAPVLERRLSRVLNLEKTLAGPQGRLADIAAEYDYFGLHREQDGWVFREWAPNATAIFLIGETNGWQPSKDFALARIQDNGIWELRLPGNTLSHGQLFRLLVQWEGGQGDRIPSYARRVVQDPHTLIFNAQVWEAPAYEWRHEPPDLSSQPALIYEAHVGMAQQEGQVGTFAAFTEKVLPRIIDSGYNTLQLMAIQEHPYYGSFGYHVSNFFAVSSRFGTPEDLKQLVDTAHGAGLRVIMDIVHSHAVSNEVEGLSRFDGTLHQYFHDGPRGLHTAWDSRCFDYGKEPVLRFLLSNCRFWLEEYRFDGFRFDGITSMLYLDHGLEKAFTGYDDYFNHNVDEEALTYLTLANRVIHQVRPDAITIAEDISGMPGLATPIGAGGIGFDFRLAMGVPDYWVRLVKEYADEAWPMGHLWHELNNRRYDEKSISYAESHDQALVGDQTLMFRMAGAAMYHHMCVDDPDTTVDRAMALHKMMRFITLTTAGHGYQSFMGNEFGHPEWIDFPRPGNAWSYHYARRQWHLADDPGLKYHFLQAFDREMVALVRRFSVLDAPWPYLLYEHNDDKILAFSRAGLVFVFNFHPTRSYTDYAIHAPAGKYIMILNSDDAAFGGHHRLAPDQEHLTLPMPNTKTAHRLFLYLPTRTALVLKADKA</sequence>
<evidence type="ECO:0000256" key="3">
    <source>
        <dbReference type="ARBA" id="ARBA00009000"/>
    </source>
</evidence>
<dbReference type="InterPro" id="IPR004193">
    <property type="entry name" value="Glyco_hydro_13_N"/>
</dbReference>
<evidence type="ECO:0000256" key="5">
    <source>
        <dbReference type="ARBA" id="ARBA00022676"/>
    </source>
</evidence>
<dbReference type="GO" id="GO:0005737">
    <property type="term" value="C:cytoplasm"/>
    <property type="evidence" value="ECO:0007669"/>
    <property type="project" value="TreeGrafter"/>
</dbReference>
<keyword evidence="5" id="KW-0328">Glycosyltransferase</keyword>
<dbReference type="AlphaFoldDB" id="A8ZVU8"/>
<dbReference type="GO" id="GO:0004553">
    <property type="term" value="F:hydrolase activity, hydrolyzing O-glycosyl compounds"/>
    <property type="evidence" value="ECO:0007669"/>
    <property type="project" value="InterPro"/>
</dbReference>
<dbReference type="CAZy" id="GH13">
    <property type="family name" value="Glycoside Hydrolase Family 13"/>
</dbReference>
<dbReference type="InterPro" id="IPR013780">
    <property type="entry name" value="Glyco_hydro_b"/>
</dbReference>
<dbReference type="SUPFAM" id="SSF51445">
    <property type="entry name" value="(Trans)glycosidases"/>
    <property type="match status" value="1"/>
</dbReference>
<dbReference type="GO" id="GO:0043169">
    <property type="term" value="F:cation binding"/>
    <property type="evidence" value="ECO:0007669"/>
    <property type="project" value="InterPro"/>
</dbReference>
<dbReference type="SUPFAM" id="SSF51011">
    <property type="entry name" value="Glycosyl hydrolase domain"/>
    <property type="match status" value="1"/>
</dbReference>
<dbReference type="InterPro" id="IPR013783">
    <property type="entry name" value="Ig-like_fold"/>
</dbReference>
<dbReference type="InterPro" id="IPR006048">
    <property type="entry name" value="A-amylase/branching_C"/>
</dbReference>
<organism evidence="10 11">
    <name type="scientific">Desulfosudis oleivorans (strain DSM 6200 / JCM 39069 / Hxd3)</name>
    <name type="common">Desulfococcus oleovorans</name>
    <dbReference type="NCBI Taxonomy" id="96561"/>
    <lineage>
        <taxon>Bacteria</taxon>
        <taxon>Pseudomonadati</taxon>
        <taxon>Thermodesulfobacteriota</taxon>
        <taxon>Desulfobacteria</taxon>
        <taxon>Desulfobacterales</taxon>
        <taxon>Desulfosudaceae</taxon>
        <taxon>Desulfosudis</taxon>
    </lineage>
</organism>
<dbReference type="InterPro" id="IPR037439">
    <property type="entry name" value="Branching_enzy"/>
</dbReference>
<feature type="active site" description="Proton donor" evidence="8">
    <location>
        <position position="398"/>
    </location>
</feature>
<dbReference type="InterPro" id="IPR014756">
    <property type="entry name" value="Ig_E-set"/>
</dbReference>
<keyword evidence="6" id="KW-0808">Transferase</keyword>
<evidence type="ECO:0000313" key="10">
    <source>
        <dbReference type="EMBL" id="ABW66657.1"/>
    </source>
</evidence>
<dbReference type="Gene3D" id="2.60.40.10">
    <property type="entry name" value="Immunoglobulins"/>
    <property type="match status" value="1"/>
</dbReference>
<evidence type="ECO:0000313" key="11">
    <source>
        <dbReference type="Proteomes" id="UP000008561"/>
    </source>
</evidence>
<dbReference type="HOGENOM" id="CLU_011131_2_2_7"/>
<dbReference type="eggNOG" id="COG0296">
    <property type="taxonomic scope" value="Bacteria"/>
</dbReference>
<dbReference type="EC" id="2.4.1.18" evidence="4"/>
<dbReference type="FunFam" id="3.20.20.80:FF:000001">
    <property type="entry name" value="1,4-alpha-glucan branching enzyme"/>
    <property type="match status" value="1"/>
</dbReference>
<dbReference type="OrthoDB" id="9800174at2"/>
<comment type="function">
    <text evidence="2">Catalyzes the formation of the alpha-1,6-glucosidic linkages in glycogen by scission of a 1,4-alpha-linked oligosaccharide from growing alpha-1,4-glucan chains and the subsequent attachment of the oligosaccharide to the alpha-1,6 position.</text>
</comment>
<comment type="catalytic activity">
    <reaction evidence="1">
        <text>Transfers a segment of a (1-&gt;4)-alpha-D-glucan chain to a primary hydroxy group in a similar glucan chain.</text>
        <dbReference type="EC" id="2.4.1.18"/>
    </reaction>
</comment>
<dbReference type="GO" id="GO:0003844">
    <property type="term" value="F:1,4-alpha-glucan branching enzyme activity"/>
    <property type="evidence" value="ECO:0007669"/>
    <property type="project" value="UniProtKB-EC"/>
</dbReference>
<feature type="domain" description="Glycosyl hydrolase family 13 catalytic" evidence="9">
    <location>
        <begin position="188"/>
        <end position="553"/>
    </location>
</feature>